<dbReference type="STRING" id="1576369.SAMN05421753_110111"/>
<keyword evidence="3" id="KW-1185">Reference proteome</keyword>
<gene>
    <name evidence="2" type="ORF">SAMN05421753_110111</name>
</gene>
<organism evidence="2 3">
    <name type="scientific">Planctomicrobium piriforme</name>
    <dbReference type="NCBI Taxonomy" id="1576369"/>
    <lineage>
        <taxon>Bacteria</taxon>
        <taxon>Pseudomonadati</taxon>
        <taxon>Planctomycetota</taxon>
        <taxon>Planctomycetia</taxon>
        <taxon>Planctomycetales</taxon>
        <taxon>Planctomycetaceae</taxon>
        <taxon>Planctomicrobium</taxon>
    </lineage>
</organism>
<dbReference type="Proteomes" id="UP000199518">
    <property type="component" value="Unassembled WGS sequence"/>
</dbReference>
<evidence type="ECO:0000313" key="3">
    <source>
        <dbReference type="Proteomes" id="UP000199518"/>
    </source>
</evidence>
<protein>
    <submittedName>
        <fullName evidence="2">Uncharacterized protein</fullName>
    </submittedName>
</protein>
<reference evidence="3" key="1">
    <citation type="submission" date="2016-10" db="EMBL/GenBank/DDBJ databases">
        <authorList>
            <person name="Varghese N."/>
            <person name="Submissions S."/>
        </authorList>
    </citation>
    <scope>NUCLEOTIDE SEQUENCE [LARGE SCALE GENOMIC DNA]</scope>
    <source>
        <strain evidence="3">DSM 26348</strain>
    </source>
</reference>
<keyword evidence="1" id="KW-0732">Signal</keyword>
<dbReference type="AlphaFoldDB" id="A0A1I3JAF7"/>
<accession>A0A1I3JAF7</accession>
<feature type="signal peptide" evidence="1">
    <location>
        <begin position="1"/>
        <end position="21"/>
    </location>
</feature>
<sequence>MLTRIALTGLLLLSGTNLVCAADPLVPPIPTSDDFSAPPVPQPPVSQLPIAPAPQTQIPSAPAPMPPAPRAIPDPVYAAPMPTTVAPVPTVPHSSTPSYQYVPQQTTTTHVQQYGVPQYVSPYQPYYLYQPTLGTTPASQSQYNTFSTTGYPTAPQSFSTSPGKHDRYPYYSYRRPWYTPGPASHNVNIIW</sequence>
<proteinExistence type="predicted"/>
<evidence type="ECO:0000256" key="1">
    <source>
        <dbReference type="SAM" id="SignalP"/>
    </source>
</evidence>
<feature type="chain" id="PRO_5011693219" evidence="1">
    <location>
        <begin position="22"/>
        <end position="191"/>
    </location>
</feature>
<evidence type="ECO:0000313" key="2">
    <source>
        <dbReference type="EMBL" id="SFI57179.1"/>
    </source>
</evidence>
<dbReference type="EMBL" id="FOQD01000010">
    <property type="protein sequence ID" value="SFI57179.1"/>
    <property type="molecule type" value="Genomic_DNA"/>
</dbReference>
<name>A0A1I3JAF7_9PLAN</name>
<dbReference type="RefSeq" id="WP_092051203.1">
    <property type="nucleotide sequence ID" value="NZ_FOQD01000010.1"/>
</dbReference>